<evidence type="ECO:0000256" key="4">
    <source>
        <dbReference type="ARBA" id="ARBA00022801"/>
    </source>
</evidence>
<dbReference type="GO" id="GO:0046872">
    <property type="term" value="F:metal ion binding"/>
    <property type="evidence" value="ECO:0007669"/>
    <property type="project" value="UniProtKB-KW"/>
</dbReference>
<keyword evidence="4" id="KW-0378">Hydrolase</keyword>
<dbReference type="Gene3D" id="3.40.720.10">
    <property type="entry name" value="Alkaline Phosphatase, subunit A"/>
    <property type="match status" value="1"/>
</dbReference>
<dbReference type="Proteomes" id="UP000828390">
    <property type="component" value="Unassembled WGS sequence"/>
</dbReference>
<dbReference type="OrthoDB" id="96314at2759"/>
<dbReference type="AlphaFoldDB" id="A0A9D4E973"/>
<dbReference type="PANTHER" id="PTHR45953">
    <property type="entry name" value="IDURONATE 2-SULFATASE"/>
    <property type="match status" value="1"/>
</dbReference>
<evidence type="ECO:0000313" key="7">
    <source>
        <dbReference type="Proteomes" id="UP000828390"/>
    </source>
</evidence>
<feature type="domain" description="Sulfatase N-terminal" evidence="5">
    <location>
        <begin position="9"/>
        <end position="81"/>
    </location>
</feature>
<comment type="caution">
    <text evidence="6">The sequence shown here is derived from an EMBL/GenBank/DDBJ whole genome shotgun (WGS) entry which is preliminary data.</text>
</comment>
<evidence type="ECO:0000259" key="5">
    <source>
        <dbReference type="Pfam" id="PF00884"/>
    </source>
</evidence>
<evidence type="ECO:0000313" key="6">
    <source>
        <dbReference type="EMBL" id="KAH3775463.1"/>
    </source>
</evidence>
<reference evidence="6" key="2">
    <citation type="submission" date="2020-11" db="EMBL/GenBank/DDBJ databases">
        <authorList>
            <person name="McCartney M.A."/>
            <person name="Auch B."/>
            <person name="Kono T."/>
            <person name="Mallez S."/>
            <person name="Becker A."/>
            <person name="Gohl D.M."/>
            <person name="Silverstein K.A.T."/>
            <person name="Koren S."/>
            <person name="Bechman K.B."/>
            <person name="Herman A."/>
            <person name="Abrahante J.E."/>
            <person name="Garbe J."/>
        </authorList>
    </citation>
    <scope>NUCLEOTIDE SEQUENCE</scope>
    <source>
        <strain evidence="6">Duluth1</strain>
        <tissue evidence="6">Whole animal</tissue>
    </source>
</reference>
<accession>A0A9D4E973</accession>
<dbReference type="InterPro" id="IPR000917">
    <property type="entry name" value="Sulfatase_N"/>
</dbReference>
<reference evidence="6" key="1">
    <citation type="journal article" date="2019" name="bioRxiv">
        <title>The Genome of the Zebra Mussel, Dreissena polymorpha: A Resource for Invasive Species Research.</title>
        <authorList>
            <person name="McCartney M.A."/>
            <person name="Auch B."/>
            <person name="Kono T."/>
            <person name="Mallez S."/>
            <person name="Zhang Y."/>
            <person name="Obille A."/>
            <person name="Becker A."/>
            <person name="Abrahante J.E."/>
            <person name="Garbe J."/>
            <person name="Badalamenti J.P."/>
            <person name="Herman A."/>
            <person name="Mangelson H."/>
            <person name="Liachko I."/>
            <person name="Sullivan S."/>
            <person name="Sone E.D."/>
            <person name="Koren S."/>
            <person name="Silverstein K.A.T."/>
            <person name="Beckman K.B."/>
            <person name="Gohl D.M."/>
        </authorList>
    </citation>
    <scope>NUCLEOTIDE SEQUENCE</scope>
    <source>
        <strain evidence="6">Duluth1</strain>
        <tissue evidence="6">Whole animal</tissue>
    </source>
</reference>
<organism evidence="6 7">
    <name type="scientific">Dreissena polymorpha</name>
    <name type="common">Zebra mussel</name>
    <name type="synonym">Mytilus polymorpha</name>
    <dbReference type="NCBI Taxonomy" id="45954"/>
    <lineage>
        <taxon>Eukaryota</taxon>
        <taxon>Metazoa</taxon>
        <taxon>Spiralia</taxon>
        <taxon>Lophotrochozoa</taxon>
        <taxon>Mollusca</taxon>
        <taxon>Bivalvia</taxon>
        <taxon>Autobranchia</taxon>
        <taxon>Heteroconchia</taxon>
        <taxon>Euheterodonta</taxon>
        <taxon>Imparidentia</taxon>
        <taxon>Neoheterodontei</taxon>
        <taxon>Myida</taxon>
        <taxon>Dreissenoidea</taxon>
        <taxon>Dreissenidae</taxon>
        <taxon>Dreissena</taxon>
    </lineage>
</organism>
<dbReference type="GO" id="GO:0004423">
    <property type="term" value="F:iduronate-2-sulfatase activity"/>
    <property type="evidence" value="ECO:0007669"/>
    <property type="project" value="TreeGrafter"/>
</dbReference>
<comment type="similarity">
    <text evidence="2">Belongs to the sulfatase family.</text>
</comment>
<dbReference type="InterPro" id="IPR017850">
    <property type="entry name" value="Alkaline_phosphatase_core_sf"/>
</dbReference>
<sequence length="210" mass="23714">MTLRYIRVNIDALVRKSLLLKKAYVQQALCSPSRTSFLTSRRPDTTHVYDLETYWRKVSGNFTTIPQYSKNHGRITASIGKIFHPVGDSHDDAPFSWTDPYIMPRASRYEVSEISWMYLNDSQLLNDPLVDDEIAKAAVSALQNFASGGKYANRPFFLASIVTGTRSGSNSLTSSTGRIGQEITARNCTTTRRTPTRITTWRPTTRLQIL</sequence>
<dbReference type="PANTHER" id="PTHR45953:SF1">
    <property type="entry name" value="IDURONATE 2-SULFATASE"/>
    <property type="match status" value="1"/>
</dbReference>
<evidence type="ECO:0000256" key="3">
    <source>
        <dbReference type="ARBA" id="ARBA00022723"/>
    </source>
</evidence>
<dbReference type="Pfam" id="PF00884">
    <property type="entry name" value="Sulfatase"/>
    <property type="match status" value="1"/>
</dbReference>
<gene>
    <name evidence="6" type="ORF">DPMN_176865</name>
</gene>
<comment type="cofactor">
    <cofactor evidence="1">
        <name>Ca(2+)</name>
        <dbReference type="ChEBI" id="CHEBI:29108"/>
    </cofactor>
</comment>
<dbReference type="GO" id="GO:0005737">
    <property type="term" value="C:cytoplasm"/>
    <property type="evidence" value="ECO:0007669"/>
    <property type="project" value="TreeGrafter"/>
</dbReference>
<keyword evidence="7" id="KW-1185">Reference proteome</keyword>
<keyword evidence="3" id="KW-0479">Metal-binding</keyword>
<name>A0A9D4E973_DREPO</name>
<dbReference type="SUPFAM" id="SSF53649">
    <property type="entry name" value="Alkaline phosphatase-like"/>
    <property type="match status" value="1"/>
</dbReference>
<protein>
    <recommendedName>
        <fullName evidence="5">Sulfatase N-terminal domain-containing protein</fullName>
    </recommendedName>
</protein>
<dbReference type="EMBL" id="JAIWYP010000009">
    <property type="protein sequence ID" value="KAH3775463.1"/>
    <property type="molecule type" value="Genomic_DNA"/>
</dbReference>
<evidence type="ECO:0000256" key="2">
    <source>
        <dbReference type="ARBA" id="ARBA00008779"/>
    </source>
</evidence>
<proteinExistence type="inferred from homology"/>
<evidence type="ECO:0000256" key="1">
    <source>
        <dbReference type="ARBA" id="ARBA00001913"/>
    </source>
</evidence>